<name>A0A6P4IGX5_DROKI</name>
<feature type="domain" description="Costars" evidence="1">
    <location>
        <begin position="69"/>
        <end position="147"/>
    </location>
</feature>
<dbReference type="GO" id="GO:0030017">
    <property type="term" value="C:sarcomere"/>
    <property type="evidence" value="ECO:0007669"/>
    <property type="project" value="TreeGrafter"/>
</dbReference>
<dbReference type="PANTHER" id="PTHR22739">
    <property type="entry name" value="STRIATED MUSCLE ACTIVATOR OF RHO-DEPENDENT SIGNALING-RELATED"/>
    <property type="match status" value="1"/>
</dbReference>
<dbReference type="SMART" id="SM01283">
    <property type="entry name" value="Costars"/>
    <property type="match status" value="1"/>
</dbReference>
<dbReference type="Pfam" id="PF14705">
    <property type="entry name" value="Costars"/>
    <property type="match status" value="1"/>
</dbReference>
<dbReference type="PANTHER" id="PTHR22739:SF7">
    <property type="entry name" value="EG:152A3.3 PROTEIN-RELATED"/>
    <property type="match status" value="1"/>
</dbReference>
<dbReference type="GeneID" id="108075123"/>
<dbReference type="GO" id="GO:0045944">
    <property type="term" value="P:positive regulation of transcription by RNA polymerase II"/>
    <property type="evidence" value="ECO:0007669"/>
    <property type="project" value="TreeGrafter"/>
</dbReference>
<dbReference type="InterPro" id="IPR026111">
    <property type="entry name" value="Abra"/>
</dbReference>
<organism evidence="2 3">
    <name type="scientific">Drosophila kikkawai</name>
    <name type="common">Fruit fly</name>
    <dbReference type="NCBI Taxonomy" id="30033"/>
    <lineage>
        <taxon>Eukaryota</taxon>
        <taxon>Metazoa</taxon>
        <taxon>Ecdysozoa</taxon>
        <taxon>Arthropoda</taxon>
        <taxon>Hexapoda</taxon>
        <taxon>Insecta</taxon>
        <taxon>Pterygota</taxon>
        <taxon>Neoptera</taxon>
        <taxon>Endopterygota</taxon>
        <taxon>Diptera</taxon>
        <taxon>Brachycera</taxon>
        <taxon>Muscomorpha</taxon>
        <taxon>Ephydroidea</taxon>
        <taxon>Drosophilidae</taxon>
        <taxon>Drosophila</taxon>
        <taxon>Sophophora</taxon>
    </lineage>
</organism>
<dbReference type="RefSeq" id="XP_017022894.1">
    <property type="nucleotide sequence ID" value="XM_017167405.3"/>
</dbReference>
<evidence type="ECO:0000259" key="1">
    <source>
        <dbReference type="SMART" id="SM01283"/>
    </source>
</evidence>
<dbReference type="InterPro" id="IPR027817">
    <property type="entry name" value="Costars_dom"/>
</dbReference>
<dbReference type="GO" id="GO:0035025">
    <property type="term" value="P:positive regulation of Rho protein signal transduction"/>
    <property type="evidence" value="ECO:0007669"/>
    <property type="project" value="InterPro"/>
</dbReference>
<dbReference type="InterPro" id="IPR038095">
    <property type="entry name" value="Costars_sf"/>
</dbReference>
<dbReference type="OrthoDB" id="9871914at2759"/>
<evidence type="ECO:0000313" key="2">
    <source>
        <dbReference type="Proteomes" id="UP001652661"/>
    </source>
</evidence>
<reference evidence="3" key="1">
    <citation type="submission" date="2025-08" db="UniProtKB">
        <authorList>
            <consortium name="RefSeq"/>
        </authorList>
    </citation>
    <scope>IDENTIFICATION</scope>
    <source>
        <strain evidence="3">14028-0561.14</strain>
        <tissue evidence="3">Whole fly</tissue>
    </source>
</reference>
<dbReference type="GO" id="GO:0003779">
    <property type="term" value="F:actin binding"/>
    <property type="evidence" value="ECO:0007669"/>
    <property type="project" value="InterPro"/>
</dbReference>
<sequence>MASNQENTSVSSRITLFNQAAEQHKNWMMINPFAHYNVSDMPKRSFGQEEYGKPPAGSLSEQRVLQANVRALEQILQLCEVIQDNGEPDPIDPSLRRLEFGHLFNLYNDISDKLMGTMLAARKNGFVEFNGETLFQGRDESVPVRLLRPFEQLKIEILAKIEDLRCISTEKPLETASVLRKD</sequence>
<dbReference type="AlphaFoldDB" id="A0A6P4IGX5"/>
<dbReference type="Proteomes" id="UP001652661">
    <property type="component" value="Chromosome 3L"/>
</dbReference>
<proteinExistence type="predicted"/>
<keyword evidence="2" id="KW-1185">Reference proteome</keyword>
<protein>
    <submittedName>
        <fullName evidence="3">Actin-binding Rho-activating protein</fullName>
    </submittedName>
</protein>
<evidence type="ECO:0000313" key="3">
    <source>
        <dbReference type="RefSeq" id="XP_017022894.1"/>
    </source>
</evidence>
<gene>
    <name evidence="3" type="primary">LOC108075123</name>
</gene>
<dbReference type="Gene3D" id="1.10.10.1540">
    <property type="entry name" value="Costar domain"/>
    <property type="match status" value="1"/>
</dbReference>
<accession>A0A6P4IGX5</accession>